<proteinExistence type="predicted"/>
<evidence type="ECO:0000256" key="1">
    <source>
        <dbReference type="SAM" id="Coils"/>
    </source>
</evidence>
<evidence type="ECO:0000313" key="4">
    <source>
        <dbReference type="Proteomes" id="UP000000370"/>
    </source>
</evidence>
<dbReference type="EMBL" id="CP000885">
    <property type="protein sequence ID" value="ABX40439.1"/>
    <property type="molecule type" value="Genomic_DNA"/>
</dbReference>
<name>A9KQD0_LACP7</name>
<keyword evidence="4" id="KW-1185">Reference proteome</keyword>
<organism evidence="3 4">
    <name type="scientific">Lachnoclostridium phytofermentans (strain ATCC 700394 / DSM 18823 / ISDg)</name>
    <name type="common">Clostridium phytofermentans</name>
    <dbReference type="NCBI Taxonomy" id="357809"/>
    <lineage>
        <taxon>Bacteria</taxon>
        <taxon>Bacillati</taxon>
        <taxon>Bacillota</taxon>
        <taxon>Clostridia</taxon>
        <taxon>Lachnospirales</taxon>
        <taxon>Lachnospiraceae</taxon>
    </lineage>
</organism>
<accession>A9KQD0</accession>
<dbReference type="RefSeq" id="WP_012198082.1">
    <property type="nucleotide sequence ID" value="NC_010001.1"/>
</dbReference>
<dbReference type="Proteomes" id="UP000000370">
    <property type="component" value="Chromosome"/>
</dbReference>
<keyword evidence="1" id="KW-0175">Coiled coil</keyword>
<evidence type="ECO:0000256" key="2">
    <source>
        <dbReference type="SAM" id="Phobius"/>
    </source>
</evidence>
<dbReference type="AlphaFoldDB" id="A9KQD0"/>
<feature type="transmembrane region" description="Helical" evidence="2">
    <location>
        <begin position="151"/>
        <end position="171"/>
    </location>
</feature>
<sequence>MEHENVLSGGVETLYTMKENLSELEGYKGSSKEWSFKEEQAEEQLEERQKAITDEVGAVLRKRRQEVEASFEEQMNETKTRLKKVKSKKEKQLGKKVSERIEEETADLTKEGVRLKQDLKAIFQKNHISRVFNHKWFHAVFMPCSLKDFSILLITVLILFLAIPVGIYQFLLPAKTLYLVLDYFVTILVFGGLYILINKKIKENHTEAIIDMKAIRQKMAKNHKKIRAMAKGIRKDKDESVYGLDEITGEIRQLEDELNHLMEEKKNALVEFESTTKAAVSEEVKSRYEEEMKGLQSKVKEAHEEQRKAAEKVKEFSLEITNRYESYLGKDMLTNVAIDRLIEIMKEQNVTNIAEALNIYRADLNKPME</sequence>
<gene>
    <name evidence="3" type="ordered locus">Cphy_0049</name>
</gene>
<keyword evidence="2" id="KW-1133">Transmembrane helix</keyword>
<feature type="coiled-coil region" evidence="1">
    <location>
        <begin position="244"/>
        <end position="319"/>
    </location>
</feature>
<keyword evidence="2" id="KW-0472">Membrane</keyword>
<reference evidence="4" key="1">
    <citation type="submission" date="2007-11" db="EMBL/GenBank/DDBJ databases">
        <title>Complete genome sequence of Clostridium phytofermentans ISDg.</title>
        <authorList>
            <person name="Leschine S.B."/>
            <person name="Warnick T.A."/>
            <person name="Blanchard J.L."/>
            <person name="Schnell D.J."/>
            <person name="Petit E.L."/>
            <person name="LaTouf W.G."/>
            <person name="Copeland A."/>
            <person name="Lucas S."/>
            <person name="Lapidus A."/>
            <person name="Barry K."/>
            <person name="Glavina del Rio T."/>
            <person name="Dalin E."/>
            <person name="Tice H."/>
            <person name="Pitluck S."/>
            <person name="Kiss H."/>
            <person name="Brettin T."/>
            <person name="Bruce D."/>
            <person name="Detter J.C."/>
            <person name="Han C."/>
            <person name="Kuske C."/>
            <person name="Schmutz J."/>
            <person name="Larimer F."/>
            <person name="Land M."/>
            <person name="Hauser L."/>
            <person name="Kyrpides N."/>
            <person name="Kim E.A."/>
            <person name="Richardson P."/>
        </authorList>
    </citation>
    <scope>NUCLEOTIDE SEQUENCE [LARGE SCALE GENOMIC DNA]</scope>
    <source>
        <strain evidence="4">ATCC 700394 / DSM 18823 / ISDg</strain>
    </source>
</reference>
<dbReference type="eggNOG" id="ENOG502ZDMT">
    <property type="taxonomic scope" value="Bacteria"/>
</dbReference>
<dbReference type="KEGG" id="cpy:Cphy_0049"/>
<dbReference type="HOGENOM" id="CLU_063633_0_0_9"/>
<protein>
    <submittedName>
        <fullName evidence="3">Uncharacterized protein</fullName>
    </submittedName>
</protein>
<feature type="transmembrane region" description="Helical" evidence="2">
    <location>
        <begin position="177"/>
        <end position="197"/>
    </location>
</feature>
<evidence type="ECO:0000313" key="3">
    <source>
        <dbReference type="EMBL" id="ABX40439.1"/>
    </source>
</evidence>
<dbReference type="OrthoDB" id="1935355at2"/>
<keyword evidence="2" id="KW-0812">Transmembrane</keyword>